<accession>A0A5B3GUR4</accession>
<dbReference type="AlphaFoldDB" id="A0A5B3GUR4"/>
<dbReference type="Proteomes" id="UP000322940">
    <property type="component" value="Unassembled WGS sequence"/>
</dbReference>
<dbReference type="EMBL" id="VVXH01000016">
    <property type="protein sequence ID" value="KAA2376319.1"/>
    <property type="molecule type" value="Genomic_DNA"/>
</dbReference>
<dbReference type="RefSeq" id="WP_015545811.1">
    <property type="nucleotide sequence ID" value="NZ_JADMRE010000015.1"/>
</dbReference>
<proteinExistence type="predicted"/>
<gene>
    <name evidence="1" type="ORF">F2Y10_13470</name>
</gene>
<reference evidence="1 2" key="1">
    <citation type="journal article" date="2019" name="Nat. Med.">
        <title>A library of human gut bacterial isolates paired with longitudinal multiomics data enables mechanistic microbiome research.</title>
        <authorList>
            <person name="Poyet M."/>
            <person name="Groussin M."/>
            <person name="Gibbons S.M."/>
            <person name="Avila-Pacheco J."/>
            <person name="Jiang X."/>
            <person name="Kearney S.M."/>
            <person name="Perrotta A.R."/>
            <person name="Berdy B."/>
            <person name="Zhao S."/>
            <person name="Lieberman T.D."/>
            <person name="Swanson P.K."/>
            <person name="Smith M."/>
            <person name="Roesemann S."/>
            <person name="Alexander J.E."/>
            <person name="Rich S.A."/>
            <person name="Livny J."/>
            <person name="Vlamakis H."/>
            <person name="Clish C."/>
            <person name="Bullock K."/>
            <person name="Deik A."/>
            <person name="Scott J."/>
            <person name="Pierce K.A."/>
            <person name="Xavier R.J."/>
            <person name="Alm E.J."/>
        </authorList>
    </citation>
    <scope>NUCLEOTIDE SEQUENCE [LARGE SCALE GENOMIC DNA]</scope>
    <source>
        <strain evidence="1 2">BIOML-A266</strain>
    </source>
</reference>
<dbReference type="GeneID" id="92758158"/>
<name>A0A5B3GUR4_9BACT</name>
<evidence type="ECO:0000313" key="1">
    <source>
        <dbReference type="EMBL" id="KAA2376319.1"/>
    </source>
</evidence>
<evidence type="ECO:0000313" key="2">
    <source>
        <dbReference type="Proteomes" id="UP000322940"/>
    </source>
</evidence>
<sequence>MQSIETDDILFEILNASAELKAALSGGIFVQGERPDNSGKEDVVINNLFLNHEVPQTGTSNVNIHVPDKKERIGRTEQFKAHRERIRELTAIVLSVLKSANITGLTIRVSTEAIIKEPGINEHYNNLRVEWNIQRTN</sequence>
<evidence type="ECO:0008006" key="3">
    <source>
        <dbReference type="Google" id="ProtNLM"/>
    </source>
</evidence>
<protein>
    <recommendedName>
        <fullName evidence="3">DUF3168 domain-containing protein</fullName>
    </recommendedName>
</protein>
<comment type="caution">
    <text evidence="1">The sequence shown here is derived from an EMBL/GenBank/DDBJ whole genome shotgun (WGS) entry which is preliminary data.</text>
</comment>
<organism evidence="1 2">
    <name type="scientific">Alistipes onderdonkii</name>
    <dbReference type="NCBI Taxonomy" id="328813"/>
    <lineage>
        <taxon>Bacteria</taxon>
        <taxon>Pseudomonadati</taxon>
        <taxon>Bacteroidota</taxon>
        <taxon>Bacteroidia</taxon>
        <taxon>Bacteroidales</taxon>
        <taxon>Rikenellaceae</taxon>
        <taxon>Alistipes</taxon>
    </lineage>
</organism>